<proteinExistence type="predicted"/>
<feature type="signal peptide" evidence="1">
    <location>
        <begin position="1"/>
        <end position="21"/>
    </location>
</feature>
<sequence length="269" mass="26881">MKSSRSALFAVVLSGALAVTAACGDKKDDSAATPGAAAPATSAAAPSPTADAKAELTAAFKKLAAVSMTYTASTDTAGAGGTKITGAADPNAKATSATMVITAAGQTINAQMLVVNTDVYLKMDLPLPGVDAKKWMYIDGSKTSLSKLGLGSPDDPANIKNFTDAVVTAEKTGATSFKGTFDATKRNIPAVGAQLIQSMGDAAKAIPFEATVGADGYLTGLTVKMPAAGQIPATTSTQTFSDFGKPVTIKKPAAGETQPAPAALLAQFA</sequence>
<keyword evidence="1" id="KW-0732">Signal</keyword>
<evidence type="ECO:0000313" key="3">
    <source>
        <dbReference type="Proteomes" id="UP001143480"/>
    </source>
</evidence>
<organism evidence="2 3">
    <name type="scientific">Dactylosporangium matsuzakiense</name>
    <dbReference type="NCBI Taxonomy" id="53360"/>
    <lineage>
        <taxon>Bacteria</taxon>
        <taxon>Bacillati</taxon>
        <taxon>Actinomycetota</taxon>
        <taxon>Actinomycetes</taxon>
        <taxon>Micromonosporales</taxon>
        <taxon>Micromonosporaceae</taxon>
        <taxon>Dactylosporangium</taxon>
    </lineage>
</organism>
<dbReference type="RefSeq" id="WP_261965274.1">
    <property type="nucleotide sequence ID" value="NZ_BAAAXA010000001.1"/>
</dbReference>
<name>A0A9W6KVV1_9ACTN</name>
<accession>A0A9W6KVV1</accession>
<feature type="chain" id="PRO_5040813857" description="Lipoprotein LprG" evidence="1">
    <location>
        <begin position="22"/>
        <end position="269"/>
    </location>
</feature>
<dbReference type="EMBL" id="BSFP01000072">
    <property type="protein sequence ID" value="GLL06414.1"/>
    <property type="molecule type" value="Genomic_DNA"/>
</dbReference>
<dbReference type="InterPro" id="IPR029046">
    <property type="entry name" value="LolA/LolB/LppX"/>
</dbReference>
<dbReference type="PROSITE" id="PS51257">
    <property type="entry name" value="PROKAR_LIPOPROTEIN"/>
    <property type="match status" value="1"/>
</dbReference>
<dbReference type="Proteomes" id="UP001143480">
    <property type="component" value="Unassembled WGS sequence"/>
</dbReference>
<dbReference type="SUPFAM" id="SSF89392">
    <property type="entry name" value="Prokaryotic lipoproteins and lipoprotein localization factors"/>
    <property type="match status" value="1"/>
</dbReference>
<reference evidence="2" key="2">
    <citation type="submission" date="2023-01" db="EMBL/GenBank/DDBJ databases">
        <authorList>
            <person name="Sun Q."/>
            <person name="Evtushenko L."/>
        </authorList>
    </citation>
    <scope>NUCLEOTIDE SEQUENCE</scope>
    <source>
        <strain evidence="2">VKM Ac-1321</strain>
    </source>
</reference>
<dbReference type="Gene3D" id="2.50.20.20">
    <property type="match status" value="1"/>
</dbReference>
<reference evidence="2" key="1">
    <citation type="journal article" date="2014" name="Int. J. Syst. Evol. Microbiol.">
        <title>Complete genome sequence of Corynebacterium casei LMG S-19264T (=DSM 44701T), isolated from a smear-ripened cheese.</title>
        <authorList>
            <consortium name="US DOE Joint Genome Institute (JGI-PGF)"/>
            <person name="Walter F."/>
            <person name="Albersmeier A."/>
            <person name="Kalinowski J."/>
            <person name="Ruckert C."/>
        </authorList>
    </citation>
    <scope>NUCLEOTIDE SEQUENCE</scope>
    <source>
        <strain evidence="2">VKM Ac-1321</strain>
    </source>
</reference>
<evidence type="ECO:0000313" key="2">
    <source>
        <dbReference type="EMBL" id="GLL06414.1"/>
    </source>
</evidence>
<evidence type="ECO:0000256" key="1">
    <source>
        <dbReference type="SAM" id="SignalP"/>
    </source>
</evidence>
<dbReference type="AlphaFoldDB" id="A0A9W6KVV1"/>
<gene>
    <name evidence="2" type="ORF">GCM10017581_081640</name>
</gene>
<comment type="caution">
    <text evidence="2">The sequence shown here is derived from an EMBL/GenBank/DDBJ whole genome shotgun (WGS) entry which is preliminary data.</text>
</comment>
<keyword evidence="3" id="KW-1185">Reference proteome</keyword>
<protein>
    <recommendedName>
        <fullName evidence="4">Lipoprotein LprG</fullName>
    </recommendedName>
</protein>
<evidence type="ECO:0008006" key="4">
    <source>
        <dbReference type="Google" id="ProtNLM"/>
    </source>
</evidence>